<dbReference type="GO" id="GO:0043138">
    <property type="term" value="F:3'-5' DNA helicase activity"/>
    <property type="evidence" value="ECO:0007669"/>
    <property type="project" value="UniProtKB-EC"/>
</dbReference>
<accession>A0A1Q6DWQ3</accession>
<name>A0A1Q6DWQ3_METT1</name>
<keyword evidence="7" id="KW-0347">Helicase</keyword>
<dbReference type="GO" id="GO:0043139">
    <property type="term" value="F:5'-3' DNA helicase activity"/>
    <property type="evidence" value="ECO:0007669"/>
    <property type="project" value="UniProtKB-EC"/>
</dbReference>
<evidence type="ECO:0000256" key="1">
    <source>
        <dbReference type="ARBA" id="ARBA00007816"/>
    </source>
</evidence>
<feature type="region of interest" description="Disordered" evidence="5">
    <location>
        <begin position="209"/>
        <end position="230"/>
    </location>
</feature>
<evidence type="ECO:0000256" key="4">
    <source>
        <dbReference type="ARBA" id="ARBA00048988"/>
    </source>
</evidence>
<dbReference type="SUPFAM" id="SSF52540">
    <property type="entry name" value="P-loop containing nucleoside triphosphate hydrolases"/>
    <property type="match status" value="1"/>
</dbReference>
<evidence type="ECO:0000313" key="8">
    <source>
        <dbReference type="Proteomes" id="UP000185744"/>
    </source>
</evidence>
<dbReference type="STRING" id="1903181.BTN85_1231"/>
<dbReference type="Proteomes" id="UP000185744">
    <property type="component" value="Unassembled WGS sequence"/>
</dbReference>
<keyword evidence="7" id="KW-0067">ATP-binding</keyword>
<dbReference type="PANTHER" id="PTHR42957:SF1">
    <property type="entry name" value="HELICASE MJ1565-RELATED"/>
    <property type="match status" value="1"/>
</dbReference>
<gene>
    <name evidence="7" type="ORF">BTN85_1231</name>
</gene>
<comment type="caution">
    <text evidence="7">The sequence shown here is derived from an EMBL/GenBank/DDBJ whole genome shotgun (WGS) entry which is preliminary data.</text>
</comment>
<dbReference type="InParanoid" id="A0A1Q6DWQ3"/>
<keyword evidence="8" id="KW-1185">Reference proteome</keyword>
<dbReference type="EMBL" id="MSDW01000001">
    <property type="protein sequence ID" value="OKY78732.1"/>
    <property type="molecule type" value="Genomic_DNA"/>
</dbReference>
<dbReference type="Gene3D" id="3.40.50.300">
    <property type="entry name" value="P-loop containing nucleotide triphosphate hydrolases"/>
    <property type="match status" value="2"/>
</dbReference>
<proteinExistence type="inferred from homology"/>
<comment type="similarity">
    <text evidence="1">Belongs to the HerA family.</text>
</comment>
<keyword evidence="7" id="KW-0547">Nucleotide-binding</keyword>
<organism evidence="7 8">
    <name type="scientific">Methanohalarchaeum thermophilum</name>
    <dbReference type="NCBI Taxonomy" id="1903181"/>
    <lineage>
        <taxon>Archaea</taxon>
        <taxon>Methanobacteriati</taxon>
        <taxon>Methanobacteriota</taxon>
        <taxon>Methanonatronarchaeia</taxon>
        <taxon>Methanonatronarchaeales</taxon>
        <taxon>Methanonatronarchaeaceae</taxon>
        <taxon>Candidatus Methanohalarchaeum</taxon>
    </lineage>
</organism>
<dbReference type="InterPro" id="IPR008571">
    <property type="entry name" value="HerA-like"/>
</dbReference>
<sequence>MSNIIGRIVSGDFEDILIRQKVDEEIEMGDLLVAEAEESYSLLQVFDLTYGSQISDKEKNLIAGMKLEGHGEELDFTEPELSNYIIGHAKNLVTVKDQNNNETPYSPKKLPGFFSELRRIKEEDLKFMENQDRAEKNDRALTTGKIRSGSKVLDVDVNLPGEDVLRHHILIPASTGKGKSNLVKVMIHDLLDEDYCGFLVIDPHGEYYGEESSNPGLSDHPKSADYLSLYSPDPPAGESSLIININQLRPSDLRNVMDLSDAQNEAIAAYFQDDEENWLENLVTGKDIKGVRDSTLSALQRKIYVYLSVSKENGDLNCEGMFRSEGGESTIDDILSDLEDSKAVVLDTSNLEDRVELLVGSMVANRIFNQYKNYKNSGDLDENPVISTVLEEAPRVIGENSMIRSGNVFEKIAREGRKFKIGLTAITQLPSVIPKEILANMNTKILLGMEMNTERKSLVDSASQDLSKDERNIASLDIGEAIITSTFTNFAVPIKIPLFEETITESDNDEDKYRDEDKGEEVRTEHLGINMED</sequence>
<keyword evidence="7" id="KW-0378">Hydrolase</keyword>
<dbReference type="Pfam" id="PF01935">
    <property type="entry name" value="DUF87"/>
    <property type="match status" value="1"/>
</dbReference>
<dbReference type="AlphaFoldDB" id="A0A1Q6DWQ3"/>
<comment type="catalytic activity">
    <reaction evidence="3">
        <text>ATP + H2O = ADP + phosphate + H(+)</text>
        <dbReference type="Rhea" id="RHEA:13065"/>
        <dbReference type="ChEBI" id="CHEBI:15377"/>
        <dbReference type="ChEBI" id="CHEBI:15378"/>
        <dbReference type="ChEBI" id="CHEBI:30616"/>
        <dbReference type="ChEBI" id="CHEBI:43474"/>
        <dbReference type="ChEBI" id="CHEBI:456216"/>
        <dbReference type="EC" id="5.6.2.3"/>
    </reaction>
</comment>
<protein>
    <submittedName>
        <fullName evidence="7">HerA helicase</fullName>
    </submittedName>
</protein>
<comment type="catalytic activity">
    <reaction evidence="2">
        <text>Couples ATP hydrolysis with the unwinding of duplex DNA by translocating in the 3'-5' direction.</text>
        <dbReference type="EC" id="5.6.2.4"/>
    </reaction>
</comment>
<feature type="compositionally biased region" description="Basic and acidic residues" evidence="5">
    <location>
        <begin position="511"/>
        <end position="526"/>
    </location>
</feature>
<dbReference type="InterPro" id="IPR002789">
    <property type="entry name" value="HerA_central"/>
</dbReference>
<dbReference type="PANTHER" id="PTHR42957">
    <property type="entry name" value="HELICASE MJ1565-RELATED"/>
    <property type="match status" value="1"/>
</dbReference>
<evidence type="ECO:0000256" key="5">
    <source>
        <dbReference type="SAM" id="MobiDB-lite"/>
    </source>
</evidence>
<evidence type="ECO:0000256" key="2">
    <source>
        <dbReference type="ARBA" id="ARBA00034617"/>
    </source>
</evidence>
<evidence type="ECO:0000313" key="7">
    <source>
        <dbReference type="EMBL" id="OKY78732.1"/>
    </source>
</evidence>
<feature type="domain" description="Helicase HerA central" evidence="6">
    <location>
        <begin position="145"/>
        <end position="367"/>
    </location>
</feature>
<evidence type="ECO:0000256" key="3">
    <source>
        <dbReference type="ARBA" id="ARBA00048954"/>
    </source>
</evidence>
<dbReference type="InterPro" id="IPR027417">
    <property type="entry name" value="P-loop_NTPase"/>
</dbReference>
<evidence type="ECO:0000259" key="6">
    <source>
        <dbReference type="Pfam" id="PF01935"/>
    </source>
</evidence>
<reference evidence="7" key="1">
    <citation type="submission" date="2016-12" db="EMBL/GenBank/DDBJ databases">
        <title>Discovery of methanogenic haloarchaea.</title>
        <authorList>
            <person name="Sorokin D.Y."/>
            <person name="Makarova K.S."/>
            <person name="Abbas B."/>
            <person name="Ferrer M."/>
            <person name="Golyshin P.N."/>
        </authorList>
    </citation>
    <scope>NUCLEOTIDE SEQUENCE [LARGE SCALE GENOMIC DNA]</scope>
    <source>
        <strain evidence="7">HMET1</strain>
    </source>
</reference>
<feature type="region of interest" description="Disordered" evidence="5">
    <location>
        <begin position="507"/>
        <end position="533"/>
    </location>
</feature>
<comment type="catalytic activity">
    <reaction evidence="4">
        <text>ATP + H2O = ADP + phosphate + H(+)</text>
        <dbReference type="Rhea" id="RHEA:13065"/>
        <dbReference type="ChEBI" id="CHEBI:15377"/>
        <dbReference type="ChEBI" id="CHEBI:15378"/>
        <dbReference type="ChEBI" id="CHEBI:30616"/>
        <dbReference type="ChEBI" id="CHEBI:43474"/>
        <dbReference type="ChEBI" id="CHEBI:456216"/>
        <dbReference type="EC" id="5.6.2.4"/>
    </reaction>
</comment>